<feature type="region of interest" description="Disordered" evidence="1">
    <location>
        <begin position="363"/>
        <end position="395"/>
    </location>
</feature>
<keyword evidence="3" id="KW-1185">Reference proteome</keyword>
<feature type="compositionally biased region" description="Polar residues" evidence="1">
    <location>
        <begin position="194"/>
        <end position="203"/>
    </location>
</feature>
<organism evidence="2 3">
    <name type="scientific">Marasmius crinis-equi</name>
    <dbReference type="NCBI Taxonomy" id="585013"/>
    <lineage>
        <taxon>Eukaryota</taxon>
        <taxon>Fungi</taxon>
        <taxon>Dikarya</taxon>
        <taxon>Basidiomycota</taxon>
        <taxon>Agaricomycotina</taxon>
        <taxon>Agaricomycetes</taxon>
        <taxon>Agaricomycetidae</taxon>
        <taxon>Agaricales</taxon>
        <taxon>Marasmiineae</taxon>
        <taxon>Marasmiaceae</taxon>
        <taxon>Marasmius</taxon>
    </lineage>
</organism>
<proteinExistence type="predicted"/>
<sequence>MAPFPVHPVDIQLPLPLTPTHDSYDTKTRRRSSTFTAITNWASLVQPGTPAPLSPVKRRRPSLHRRIASSSTSPSFLLTPTAAKPVTPNVDLTTLGYTSIFVRLPVTPETPSPFRSREPVFPEVPAKSGKGLKKIKSMGILRRNRAKSVVGDATGTSSTTSTTTSRPRPRSRSRSGSISPTKPTLKRPGHVKSKSVSATTPTKSRSRANKTHPPLPPALQNELLLMQFTGGGTLEANAQKLMKERSKAHGAGPAAVDTVYRDENGVMWLDEEERVEYQSLIPNNPPSSPPASPWVQFSASKALAPASPAIGAIQADEDPVRRGSLASLSPTERELEGAAAALVRPASPSAYIDAGVDVFSLSTPSSSADRLERRKRRRPAPLKLHSSSSVPTRAQQGFEDSFEPSSAEAAALAAGMYSHTHRRAAASRRASIVHVGSAPADVVSFDAVARGKGRKMNLAKRAKALFGLE</sequence>
<feature type="compositionally biased region" description="Polar residues" evidence="1">
    <location>
        <begin position="385"/>
        <end position="395"/>
    </location>
</feature>
<evidence type="ECO:0000313" key="2">
    <source>
        <dbReference type="EMBL" id="KAL0570027.1"/>
    </source>
</evidence>
<feature type="compositionally biased region" description="Basic residues" evidence="1">
    <location>
        <begin position="184"/>
        <end position="193"/>
    </location>
</feature>
<dbReference type="Proteomes" id="UP001465976">
    <property type="component" value="Unassembled WGS sequence"/>
</dbReference>
<protein>
    <submittedName>
        <fullName evidence="2">Uncharacterized protein</fullName>
    </submittedName>
</protein>
<name>A0ABR3F4N1_9AGAR</name>
<evidence type="ECO:0000256" key="1">
    <source>
        <dbReference type="SAM" id="MobiDB-lite"/>
    </source>
</evidence>
<reference evidence="2 3" key="1">
    <citation type="submission" date="2024-02" db="EMBL/GenBank/DDBJ databases">
        <title>A draft genome for the cacao thread blight pathogen Marasmius crinis-equi.</title>
        <authorList>
            <person name="Cohen S.P."/>
            <person name="Baruah I.K."/>
            <person name="Amoako-Attah I."/>
            <person name="Bukari Y."/>
            <person name="Meinhardt L.W."/>
            <person name="Bailey B.A."/>
        </authorList>
    </citation>
    <scope>NUCLEOTIDE SEQUENCE [LARGE SCALE GENOMIC DNA]</scope>
    <source>
        <strain evidence="2 3">GH-76</strain>
    </source>
</reference>
<evidence type="ECO:0000313" key="3">
    <source>
        <dbReference type="Proteomes" id="UP001465976"/>
    </source>
</evidence>
<feature type="compositionally biased region" description="Basic residues" evidence="1">
    <location>
        <begin position="130"/>
        <end position="146"/>
    </location>
</feature>
<accession>A0ABR3F4N1</accession>
<feature type="region of interest" description="Disordered" evidence="1">
    <location>
        <begin position="108"/>
        <end position="217"/>
    </location>
</feature>
<dbReference type="EMBL" id="JBAHYK010001006">
    <property type="protein sequence ID" value="KAL0570027.1"/>
    <property type="molecule type" value="Genomic_DNA"/>
</dbReference>
<gene>
    <name evidence="2" type="ORF">V5O48_011935</name>
</gene>
<comment type="caution">
    <text evidence="2">The sequence shown here is derived from an EMBL/GenBank/DDBJ whole genome shotgun (WGS) entry which is preliminary data.</text>
</comment>
<feature type="compositionally biased region" description="Low complexity" evidence="1">
    <location>
        <begin position="154"/>
        <end position="166"/>
    </location>
</feature>